<feature type="coiled-coil region" evidence="4">
    <location>
        <begin position="441"/>
        <end position="468"/>
    </location>
</feature>
<proteinExistence type="inferred from homology"/>
<keyword evidence="4" id="KW-0175">Coiled coil</keyword>
<sequence>MSSKGRNFRRRGDQDDEDNDEHKNDNSGRSKPKKQTPKNLLSFADDEEEEESQSLGRAHRKATSYRLASSSHRIKSRQNPPSSSATPTPSNVQPQAGTYTKEALLELQKNTRTLAKPTSSIAPAEPRIVLKGLLKPPINAIDQHTEEAQVEEKAADGPRNDAETRMASVGNDSSLYMDQAMIDAIRAKRERIRKSRGVTDAAPDYISLAGEGLSDEEPEFRDRIAMLGTVLKKKMGVFEEEDLDDNHHHNNNINGLTKNHGVDNAIDYEEQEEDEEEKIWEEEQFRKGLGKRMDDASTTRVPLHTATGSSSSTMNMQQLQIQQQNYMAAGPAALPNVPAAPASIGGAIGASQGLDQVISISQQADIAKRAMEDNFRRLKESHDKTISSLTKTDENLSSSLLNITALEKSLSAAGEKFIFMQKLRDYVSVMCEFLQHKAPFIEELEEQMQKLREERASAILERRAADNDDEMMEVESAVKAAMSVFNECGSSTAMIAVAASAAQAASVSIREQTNLPVMLDEFGRDMNLQKRMSMTRRAEARQYRKVRFDSKRLASMEIDESYRKVEGESSTDESDGDSSAYQSNRDLLLQTADQIFSDALDEYSQLSVIKERFERWKRDYSSSYHDAYMSLSAPAIFSPYVRLELLKWDPLHDDADFFDMKWHSLLFNYGQQEDGSDFSPDDADANLIPRLVERVALPILHHEIVHCWDIFSTRETKNAVSATSLVTNYIKPSSEALAELLVAIRTRLSDAVTNTIVPSWSPLVLKAVPNAARVAAYRFGMSVRLMRNICLWKEIMALPVLEKLVLDDLLCEKVLPHVRSIASNVHDAVTRTERIVAALSGVWANSTITENSRKLQPLVEYVMSLGRIVGKKHGVSEYETGGLARRLKKMLVELNDYDKARDIARTFHLKEAL</sequence>
<dbReference type="OrthoDB" id="429427at2759"/>
<evidence type="ECO:0000256" key="3">
    <source>
        <dbReference type="ARBA" id="ARBA00023242"/>
    </source>
</evidence>
<dbReference type="STRING" id="3775.A0A1Q3B2Y8"/>
<feature type="region of interest" description="Disordered" evidence="5">
    <location>
        <begin position="1"/>
        <end position="95"/>
    </location>
</feature>
<evidence type="ECO:0000313" key="8">
    <source>
        <dbReference type="Proteomes" id="UP000187406"/>
    </source>
</evidence>
<feature type="compositionally biased region" description="Low complexity" evidence="5">
    <location>
        <begin position="80"/>
        <end position="90"/>
    </location>
</feature>
<dbReference type="InterPro" id="IPR028211">
    <property type="entry name" value="Ntr2"/>
</dbReference>
<dbReference type="PANTHER" id="PTHR12214:SF0">
    <property type="entry name" value="LD29489P"/>
    <property type="match status" value="1"/>
</dbReference>
<evidence type="ECO:0000313" key="7">
    <source>
        <dbReference type="EMBL" id="GAV62367.1"/>
    </source>
</evidence>
<dbReference type="InterPro" id="IPR012890">
    <property type="entry name" value="GCFC2-like"/>
</dbReference>
<dbReference type="GO" id="GO:0003677">
    <property type="term" value="F:DNA binding"/>
    <property type="evidence" value="ECO:0007669"/>
    <property type="project" value="InterPro"/>
</dbReference>
<evidence type="ECO:0000256" key="2">
    <source>
        <dbReference type="ARBA" id="ARBA00010801"/>
    </source>
</evidence>
<comment type="similarity">
    <text evidence="2">Belongs to the GCF family.</text>
</comment>
<accession>A0A1Q3B2Y8</accession>
<dbReference type="PANTHER" id="PTHR12214">
    <property type="entry name" value="GC-RICH SEQUENCE DNA-BINDING FACTOR"/>
    <property type="match status" value="1"/>
</dbReference>
<dbReference type="GO" id="GO:0071008">
    <property type="term" value="C:U2-type post-mRNA release spliceosomal complex"/>
    <property type="evidence" value="ECO:0007669"/>
    <property type="project" value="InterPro"/>
</dbReference>
<evidence type="ECO:0000256" key="5">
    <source>
        <dbReference type="SAM" id="MobiDB-lite"/>
    </source>
</evidence>
<dbReference type="Pfam" id="PF15458">
    <property type="entry name" value="NTR2"/>
    <property type="match status" value="1"/>
</dbReference>
<evidence type="ECO:0000259" key="6">
    <source>
        <dbReference type="Pfam" id="PF07842"/>
    </source>
</evidence>
<keyword evidence="8" id="KW-1185">Reference proteome</keyword>
<feature type="region of interest" description="Disordered" evidence="5">
    <location>
        <begin position="562"/>
        <end position="581"/>
    </location>
</feature>
<gene>
    <name evidence="7" type="ORF">CFOL_v3_05891</name>
</gene>
<dbReference type="EMBL" id="BDDD01000253">
    <property type="protein sequence ID" value="GAV62367.1"/>
    <property type="molecule type" value="Genomic_DNA"/>
</dbReference>
<dbReference type="AlphaFoldDB" id="A0A1Q3B2Y8"/>
<feature type="domain" description="GCF C-terminal" evidence="6">
    <location>
        <begin position="607"/>
        <end position="810"/>
    </location>
</feature>
<evidence type="ECO:0000256" key="4">
    <source>
        <dbReference type="SAM" id="Coils"/>
    </source>
</evidence>
<dbReference type="FunCoup" id="A0A1Q3B2Y8">
    <property type="interactions" value="2962"/>
</dbReference>
<comment type="caution">
    <text evidence="7">The sequence shown here is derived from an EMBL/GenBank/DDBJ whole genome shotgun (WGS) entry which is preliminary data.</text>
</comment>
<comment type="subcellular location">
    <subcellularLocation>
        <location evidence="1">Nucleus</location>
    </subcellularLocation>
</comment>
<dbReference type="GO" id="GO:0000390">
    <property type="term" value="P:spliceosomal complex disassembly"/>
    <property type="evidence" value="ECO:0007669"/>
    <property type="project" value="InterPro"/>
</dbReference>
<dbReference type="InterPro" id="IPR022783">
    <property type="entry name" value="GCFC_dom"/>
</dbReference>
<dbReference type="Proteomes" id="UP000187406">
    <property type="component" value="Unassembled WGS sequence"/>
</dbReference>
<evidence type="ECO:0000256" key="1">
    <source>
        <dbReference type="ARBA" id="ARBA00004123"/>
    </source>
</evidence>
<name>A0A1Q3B2Y8_CEPFO</name>
<protein>
    <submittedName>
        <fullName evidence="7">GCFC domain-containing protein</fullName>
    </submittedName>
</protein>
<keyword evidence="3" id="KW-0539">Nucleus</keyword>
<reference evidence="8" key="1">
    <citation type="submission" date="2016-04" db="EMBL/GenBank/DDBJ databases">
        <title>Cephalotus genome sequencing.</title>
        <authorList>
            <person name="Fukushima K."/>
            <person name="Hasebe M."/>
            <person name="Fang X."/>
        </authorList>
    </citation>
    <scope>NUCLEOTIDE SEQUENCE [LARGE SCALE GENOMIC DNA]</scope>
    <source>
        <strain evidence="8">cv. St1</strain>
    </source>
</reference>
<organism evidence="7 8">
    <name type="scientific">Cephalotus follicularis</name>
    <name type="common">Albany pitcher plant</name>
    <dbReference type="NCBI Taxonomy" id="3775"/>
    <lineage>
        <taxon>Eukaryota</taxon>
        <taxon>Viridiplantae</taxon>
        <taxon>Streptophyta</taxon>
        <taxon>Embryophyta</taxon>
        <taxon>Tracheophyta</taxon>
        <taxon>Spermatophyta</taxon>
        <taxon>Magnoliopsida</taxon>
        <taxon>eudicotyledons</taxon>
        <taxon>Gunneridae</taxon>
        <taxon>Pentapetalae</taxon>
        <taxon>rosids</taxon>
        <taxon>fabids</taxon>
        <taxon>Oxalidales</taxon>
        <taxon>Cephalotaceae</taxon>
        <taxon>Cephalotus</taxon>
    </lineage>
</organism>
<dbReference type="Pfam" id="PF07842">
    <property type="entry name" value="GCFC"/>
    <property type="match status" value="1"/>
</dbReference>
<dbReference type="InParanoid" id="A0A1Q3B2Y8"/>